<dbReference type="EMBL" id="KZ824953">
    <property type="protein sequence ID" value="RAH70720.1"/>
    <property type="molecule type" value="Genomic_DNA"/>
</dbReference>
<proteinExistence type="predicted"/>
<evidence type="ECO:0000313" key="1">
    <source>
        <dbReference type="EMBL" id="RAH70720.1"/>
    </source>
</evidence>
<evidence type="ECO:0000313" key="2">
    <source>
        <dbReference type="Proteomes" id="UP000249661"/>
    </source>
</evidence>
<accession>A0ACD1HBH2</accession>
<organism evidence="1 2">
    <name type="scientific">Aspergillus aculeatinus CBS 121060</name>
    <dbReference type="NCBI Taxonomy" id="1448322"/>
    <lineage>
        <taxon>Eukaryota</taxon>
        <taxon>Fungi</taxon>
        <taxon>Dikarya</taxon>
        <taxon>Ascomycota</taxon>
        <taxon>Pezizomycotina</taxon>
        <taxon>Eurotiomycetes</taxon>
        <taxon>Eurotiomycetidae</taxon>
        <taxon>Eurotiales</taxon>
        <taxon>Aspergillaceae</taxon>
        <taxon>Aspergillus</taxon>
        <taxon>Aspergillus subgen. Circumdati</taxon>
    </lineage>
</organism>
<dbReference type="Proteomes" id="UP000249661">
    <property type="component" value="Unassembled WGS sequence"/>
</dbReference>
<reference evidence="1" key="1">
    <citation type="submission" date="2018-02" db="EMBL/GenBank/DDBJ databases">
        <title>The genomes of Aspergillus section Nigri reveals drivers in fungal speciation.</title>
        <authorList>
            <consortium name="DOE Joint Genome Institute"/>
            <person name="Vesth T.C."/>
            <person name="Nybo J."/>
            <person name="Theobald S."/>
            <person name="Brandl J."/>
            <person name="Frisvad J.C."/>
            <person name="Nielsen K.F."/>
            <person name="Lyhne E.K."/>
            <person name="Kogle M.E."/>
            <person name="Kuo A."/>
            <person name="Riley R."/>
            <person name="Clum A."/>
            <person name="Nolan M."/>
            <person name="Lipzen A."/>
            <person name="Salamov A."/>
            <person name="Henrissat B."/>
            <person name="Wiebenga A."/>
            <person name="De vries R.P."/>
            <person name="Grigoriev I.V."/>
            <person name="Mortensen U.H."/>
            <person name="Andersen M.R."/>
            <person name="Baker S.E."/>
        </authorList>
    </citation>
    <scope>NUCLEOTIDE SEQUENCE</scope>
    <source>
        <strain evidence="1">CBS 121060</strain>
    </source>
</reference>
<name>A0ACD1HBH2_9EURO</name>
<keyword evidence="2" id="KW-1185">Reference proteome</keyword>
<sequence>MHAVGCKATWIVSLGSLLAPPAPPSRRKGFHRPCSCWSALQRTNLLFECAPQMTLVRRRYSLSGLLPLTPCRLWSSRAYTAPCVSLISRFR</sequence>
<gene>
    <name evidence="1" type="ORF">BO66DRAFT_79129</name>
</gene>
<protein>
    <submittedName>
        <fullName evidence="1">Uncharacterized protein</fullName>
    </submittedName>
</protein>